<feature type="transmembrane region" description="Helical" evidence="8">
    <location>
        <begin position="333"/>
        <end position="354"/>
    </location>
</feature>
<feature type="transmembrane region" description="Helical" evidence="8">
    <location>
        <begin position="142"/>
        <end position="161"/>
    </location>
</feature>
<evidence type="ECO:0000256" key="4">
    <source>
        <dbReference type="ARBA" id="ARBA00022692"/>
    </source>
</evidence>
<dbReference type="PANTHER" id="PTHR42718">
    <property type="entry name" value="MAJOR FACILITATOR SUPERFAMILY MULTIDRUG TRANSPORTER MFSC"/>
    <property type="match status" value="1"/>
</dbReference>
<dbReference type="PATRIC" id="fig|698760.3.peg.5275"/>
<evidence type="ECO:0000256" key="2">
    <source>
        <dbReference type="ARBA" id="ARBA00022448"/>
    </source>
</evidence>
<dbReference type="EMBL" id="AEJB01000361">
    <property type="protein sequence ID" value="ELP66124.1"/>
    <property type="molecule type" value="Genomic_DNA"/>
</dbReference>
<dbReference type="Gene3D" id="1.20.1250.20">
    <property type="entry name" value="MFS general substrate transporter like domains"/>
    <property type="match status" value="1"/>
</dbReference>
<dbReference type="STRING" id="85558.T45_09198"/>
<dbReference type="SUPFAM" id="SSF103473">
    <property type="entry name" value="MFS general substrate transporter"/>
    <property type="match status" value="1"/>
</dbReference>
<evidence type="ECO:0000256" key="8">
    <source>
        <dbReference type="SAM" id="Phobius"/>
    </source>
</evidence>
<dbReference type="InterPro" id="IPR011701">
    <property type="entry name" value="MFS"/>
</dbReference>
<accession>L7F4T8</accession>
<feature type="transmembrane region" description="Helical" evidence="8">
    <location>
        <begin position="235"/>
        <end position="256"/>
    </location>
</feature>
<dbReference type="PANTHER" id="PTHR42718:SF46">
    <property type="entry name" value="BLR6921 PROTEIN"/>
    <property type="match status" value="1"/>
</dbReference>
<dbReference type="GO" id="GO:0046677">
    <property type="term" value="P:response to antibiotic"/>
    <property type="evidence" value="ECO:0007669"/>
    <property type="project" value="UniProtKB-KW"/>
</dbReference>
<sequence>MSVARPLAGRRRPTFALLAMAQFVVVLDITIVNVALPSIQTSLRFSGESLTWVVDAYMLTFGGFLLLGGRAADLFGRRRMFLIGLTVFGLASMACGLAANSGELVAARAVQGLGGALLSPASLSLVALTFQVDAERNRAMGIWNAVAGAGGATGVVLGGALTDSLGWQWVFWVNVPLTLAGALIGLRLITEPSGRLAPRLREFDVFGSVAVTAGLSALILGLVQFGEHGPTSGAAQAAVVAAVVLLGVFVVVELRVPTPLVHFEMFRSRSLSTANGMILVFTAGVVATNFFVTLYAQQVLGYGSFEAGLSLLPLALGQILFSQLASRCLPRLGTLGVLLVGMGAAALGFGWFSLVSADGSFVRDVLGPAVLVSVGGGFGFVALIVLAVSGVEPRRAGLAGGLVNMSQQVGGALGLAVLASLAAWRTGRRIQDGVAVREALTDGFRLGWLTTSGVVLAAILAATLALRGRGTPTREARENDSTAETVQKA</sequence>
<feature type="transmembrane region" description="Helical" evidence="8">
    <location>
        <begin position="167"/>
        <end position="190"/>
    </location>
</feature>
<dbReference type="InterPro" id="IPR005829">
    <property type="entry name" value="Sugar_transporter_CS"/>
</dbReference>
<dbReference type="Proteomes" id="UP000010931">
    <property type="component" value="Unassembled WGS sequence"/>
</dbReference>
<keyword evidence="2" id="KW-0813">Transport</keyword>
<dbReference type="Gene3D" id="1.20.1720.10">
    <property type="entry name" value="Multidrug resistance protein D"/>
    <property type="match status" value="1"/>
</dbReference>
<feature type="transmembrane region" description="Helical" evidence="8">
    <location>
        <begin position="49"/>
        <end position="68"/>
    </location>
</feature>
<evidence type="ECO:0000259" key="9">
    <source>
        <dbReference type="PROSITE" id="PS50850"/>
    </source>
</evidence>
<feature type="transmembrane region" description="Helical" evidence="8">
    <location>
        <begin position="302"/>
        <end position="321"/>
    </location>
</feature>
<feature type="transmembrane region" description="Helical" evidence="8">
    <location>
        <begin position="277"/>
        <end position="296"/>
    </location>
</feature>
<evidence type="ECO:0000256" key="3">
    <source>
        <dbReference type="ARBA" id="ARBA00022475"/>
    </source>
</evidence>
<feature type="transmembrane region" description="Helical" evidence="8">
    <location>
        <begin position="15"/>
        <end position="37"/>
    </location>
</feature>
<evidence type="ECO:0000256" key="7">
    <source>
        <dbReference type="ARBA" id="ARBA00023251"/>
    </source>
</evidence>
<dbReference type="AlphaFoldDB" id="L7F4T8"/>
<protein>
    <submittedName>
        <fullName evidence="10">Transmembrane transport protein</fullName>
    </submittedName>
</protein>
<evidence type="ECO:0000256" key="1">
    <source>
        <dbReference type="ARBA" id="ARBA00004651"/>
    </source>
</evidence>
<gene>
    <name evidence="10" type="ORF">STRTUCAR8_01740</name>
</gene>
<dbReference type="Pfam" id="PF07690">
    <property type="entry name" value="MFS_1"/>
    <property type="match status" value="1"/>
</dbReference>
<organism evidence="10 11">
    <name type="scientific">Streptomyces turgidiscabies (strain Car8)</name>
    <dbReference type="NCBI Taxonomy" id="698760"/>
    <lineage>
        <taxon>Bacteria</taxon>
        <taxon>Bacillati</taxon>
        <taxon>Actinomycetota</taxon>
        <taxon>Actinomycetes</taxon>
        <taxon>Kitasatosporales</taxon>
        <taxon>Streptomycetaceae</taxon>
        <taxon>Streptomyces</taxon>
    </lineage>
</organism>
<evidence type="ECO:0000256" key="5">
    <source>
        <dbReference type="ARBA" id="ARBA00022989"/>
    </source>
</evidence>
<keyword evidence="5 8" id="KW-1133">Transmembrane helix</keyword>
<dbReference type="PROSITE" id="PS50850">
    <property type="entry name" value="MFS"/>
    <property type="match status" value="1"/>
</dbReference>
<dbReference type="CDD" id="cd17321">
    <property type="entry name" value="MFS_MMR_MDR_like"/>
    <property type="match status" value="1"/>
</dbReference>
<dbReference type="PROSITE" id="PS00216">
    <property type="entry name" value="SUGAR_TRANSPORT_1"/>
    <property type="match status" value="1"/>
</dbReference>
<feature type="domain" description="Major facilitator superfamily (MFS) profile" evidence="9">
    <location>
        <begin position="14"/>
        <end position="469"/>
    </location>
</feature>
<comment type="subcellular location">
    <subcellularLocation>
        <location evidence="1">Cell membrane</location>
        <topology evidence="1">Multi-pass membrane protein</topology>
    </subcellularLocation>
</comment>
<keyword evidence="3" id="KW-1003">Cell membrane</keyword>
<dbReference type="GeneID" id="97407475"/>
<feature type="transmembrane region" description="Helical" evidence="8">
    <location>
        <begin position="366"/>
        <end position="388"/>
    </location>
</feature>
<keyword evidence="7" id="KW-0046">Antibiotic resistance</keyword>
<feature type="transmembrane region" description="Helical" evidence="8">
    <location>
        <begin position="105"/>
        <end position="130"/>
    </location>
</feature>
<dbReference type="GO" id="GO:0022857">
    <property type="term" value="F:transmembrane transporter activity"/>
    <property type="evidence" value="ECO:0007669"/>
    <property type="project" value="InterPro"/>
</dbReference>
<evidence type="ECO:0000313" key="10">
    <source>
        <dbReference type="EMBL" id="ELP66124.1"/>
    </source>
</evidence>
<dbReference type="InterPro" id="IPR020846">
    <property type="entry name" value="MFS_dom"/>
</dbReference>
<feature type="transmembrane region" description="Helical" evidence="8">
    <location>
        <begin position="80"/>
        <end position="99"/>
    </location>
</feature>
<keyword evidence="11" id="KW-1185">Reference proteome</keyword>
<feature type="transmembrane region" description="Helical" evidence="8">
    <location>
        <begin position="446"/>
        <end position="466"/>
    </location>
</feature>
<evidence type="ECO:0000313" key="11">
    <source>
        <dbReference type="Proteomes" id="UP000010931"/>
    </source>
</evidence>
<dbReference type="GO" id="GO:0005886">
    <property type="term" value="C:plasma membrane"/>
    <property type="evidence" value="ECO:0007669"/>
    <property type="project" value="UniProtKB-SubCell"/>
</dbReference>
<proteinExistence type="predicted"/>
<reference evidence="10 11" key="1">
    <citation type="journal article" date="2011" name="Plasmid">
        <title>Streptomyces turgidiscabies Car8 contains a modular pathogenicity island that shares virulence genes with other actinobacterial plant pathogens.</title>
        <authorList>
            <person name="Huguet-Tapia J.C."/>
            <person name="Badger J.H."/>
            <person name="Loria R."/>
            <person name="Pettis G.S."/>
        </authorList>
    </citation>
    <scope>NUCLEOTIDE SEQUENCE [LARGE SCALE GENOMIC DNA]</scope>
    <source>
        <strain evidence="10 11">Car8</strain>
    </source>
</reference>
<dbReference type="RefSeq" id="WP_006379059.1">
    <property type="nucleotide sequence ID" value="NZ_AEJB01000361.1"/>
</dbReference>
<feature type="transmembrane region" description="Helical" evidence="8">
    <location>
        <begin position="409"/>
        <end position="426"/>
    </location>
</feature>
<name>L7F4T8_STRT8</name>
<feature type="transmembrane region" description="Helical" evidence="8">
    <location>
        <begin position="202"/>
        <end position="223"/>
    </location>
</feature>
<keyword evidence="6 8" id="KW-0472">Membrane</keyword>
<evidence type="ECO:0000256" key="6">
    <source>
        <dbReference type="ARBA" id="ARBA00023136"/>
    </source>
</evidence>
<dbReference type="InterPro" id="IPR036259">
    <property type="entry name" value="MFS_trans_sf"/>
</dbReference>
<comment type="caution">
    <text evidence="10">The sequence shown here is derived from an EMBL/GenBank/DDBJ whole genome shotgun (WGS) entry which is preliminary data.</text>
</comment>
<keyword evidence="4 8" id="KW-0812">Transmembrane</keyword>